<dbReference type="InterPro" id="IPR047057">
    <property type="entry name" value="MerR_fam"/>
</dbReference>
<dbReference type="RefSeq" id="WP_346025238.1">
    <property type="nucleotide sequence ID" value="NZ_BAAADA010000180.1"/>
</dbReference>
<evidence type="ECO:0000313" key="4">
    <source>
        <dbReference type="EMBL" id="GAA0491726.1"/>
    </source>
</evidence>
<reference evidence="4 5" key="1">
    <citation type="journal article" date="2019" name="Int. J. Syst. Evol. Microbiol.">
        <title>The Global Catalogue of Microorganisms (GCM) 10K type strain sequencing project: providing services to taxonomists for standard genome sequencing and annotation.</title>
        <authorList>
            <consortium name="The Broad Institute Genomics Platform"/>
            <consortium name="The Broad Institute Genome Sequencing Center for Infectious Disease"/>
            <person name="Wu L."/>
            <person name="Ma J."/>
        </authorList>
    </citation>
    <scope>NUCLEOTIDE SEQUENCE [LARGE SCALE GENOMIC DNA]</scope>
    <source>
        <strain evidence="4 5">JCM 14232</strain>
    </source>
</reference>
<evidence type="ECO:0000256" key="2">
    <source>
        <dbReference type="SAM" id="Coils"/>
    </source>
</evidence>
<feature type="coiled-coil region" evidence="2">
    <location>
        <begin position="74"/>
        <end position="122"/>
    </location>
</feature>
<sequence length="124" mass="14489">MNISAVAEKYNLTASTIRYYERIGLIPEVSRNSGGIRTFDQNDLKWIDFISCMKAAGLPLDVLKRYTELVREGDKTLEERKNILIRERTELKKRVVEMEAVINKLDHKINDYEGLLLEKEQKMI</sequence>
<evidence type="ECO:0000259" key="3">
    <source>
        <dbReference type="PROSITE" id="PS50937"/>
    </source>
</evidence>
<organism evidence="4 5">
    <name type="scientific">Alkalibacterium indicireducens</name>
    <dbReference type="NCBI Taxonomy" id="398758"/>
    <lineage>
        <taxon>Bacteria</taxon>
        <taxon>Bacillati</taxon>
        <taxon>Bacillota</taxon>
        <taxon>Bacilli</taxon>
        <taxon>Lactobacillales</taxon>
        <taxon>Carnobacteriaceae</taxon>
        <taxon>Alkalibacterium</taxon>
    </lineage>
</organism>
<accession>A0ABN1B7A3</accession>
<dbReference type="InterPro" id="IPR009061">
    <property type="entry name" value="DNA-bd_dom_put_sf"/>
</dbReference>
<dbReference type="PANTHER" id="PTHR30204">
    <property type="entry name" value="REDOX-CYCLING DRUG-SENSING TRANSCRIPTIONAL ACTIVATOR SOXR"/>
    <property type="match status" value="1"/>
</dbReference>
<dbReference type="PROSITE" id="PS50937">
    <property type="entry name" value="HTH_MERR_2"/>
    <property type="match status" value="1"/>
</dbReference>
<protein>
    <submittedName>
        <fullName evidence="4">Aldehyde stress transcriptional regulator AdhR</fullName>
    </submittedName>
</protein>
<gene>
    <name evidence="4" type="primary">adhR</name>
    <name evidence="4" type="ORF">GCM10008936_18690</name>
</gene>
<proteinExistence type="predicted"/>
<dbReference type="EMBL" id="BAAADA010000180">
    <property type="protein sequence ID" value="GAA0491726.1"/>
    <property type="molecule type" value="Genomic_DNA"/>
</dbReference>
<dbReference type="CDD" id="cd01109">
    <property type="entry name" value="HTH_YyaN"/>
    <property type="match status" value="1"/>
</dbReference>
<dbReference type="Gene3D" id="1.10.1660.10">
    <property type="match status" value="1"/>
</dbReference>
<keyword evidence="2" id="KW-0175">Coiled coil</keyword>
<dbReference type="SMART" id="SM00422">
    <property type="entry name" value="HTH_MERR"/>
    <property type="match status" value="1"/>
</dbReference>
<dbReference type="PANTHER" id="PTHR30204:SF98">
    <property type="entry name" value="HTH-TYPE TRANSCRIPTIONAL REGULATOR ADHR"/>
    <property type="match status" value="1"/>
</dbReference>
<dbReference type="Pfam" id="PF13411">
    <property type="entry name" value="MerR_1"/>
    <property type="match status" value="1"/>
</dbReference>
<evidence type="ECO:0000256" key="1">
    <source>
        <dbReference type="ARBA" id="ARBA00023125"/>
    </source>
</evidence>
<comment type="caution">
    <text evidence="4">The sequence shown here is derived from an EMBL/GenBank/DDBJ whole genome shotgun (WGS) entry which is preliminary data.</text>
</comment>
<keyword evidence="5" id="KW-1185">Reference proteome</keyword>
<feature type="domain" description="HTH merR-type" evidence="3">
    <location>
        <begin position="1"/>
        <end position="69"/>
    </location>
</feature>
<dbReference type="SUPFAM" id="SSF46955">
    <property type="entry name" value="Putative DNA-binding domain"/>
    <property type="match status" value="1"/>
</dbReference>
<name>A0ABN1B7A3_9LACT</name>
<keyword evidence="1" id="KW-0238">DNA-binding</keyword>
<dbReference type="InterPro" id="IPR000551">
    <property type="entry name" value="MerR-type_HTH_dom"/>
</dbReference>
<dbReference type="Proteomes" id="UP001410648">
    <property type="component" value="Unassembled WGS sequence"/>
</dbReference>
<evidence type="ECO:0000313" key="5">
    <source>
        <dbReference type="Proteomes" id="UP001410648"/>
    </source>
</evidence>